<proteinExistence type="predicted"/>
<gene>
    <name evidence="1" type="ORF">SAMN02745149_01651</name>
</gene>
<dbReference type="EMBL" id="FUWG01000012">
    <property type="protein sequence ID" value="SJZ56240.1"/>
    <property type="molecule type" value="Genomic_DNA"/>
</dbReference>
<organism evidence="1 2">
    <name type="scientific">Treponema porcinum</name>
    <dbReference type="NCBI Taxonomy" id="261392"/>
    <lineage>
        <taxon>Bacteria</taxon>
        <taxon>Pseudomonadati</taxon>
        <taxon>Spirochaetota</taxon>
        <taxon>Spirochaetia</taxon>
        <taxon>Spirochaetales</taxon>
        <taxon>Treponemataceae</taxon>
        <taxon>Treponema</taxon>
    </lineage>
</organism>
<name>A0A1T4LNB8_TREPO</name>
<accession>A0A1T4LNB8</accession>
<dbReference type="OrthoDB" id="350107at2"/>
<dbReference type="RefSeq" id="WP_078933552.1">
    <property type="nucleotide sequence ID" value="NZ_FUWG01000012.1"/>
</dbReference>
<dbReference type="GeneID" id="78316935"/>
<dbReference type="AlphaFoldDB" id="A0A1T4LNB8"/>
<evidence type="ECO:0000313" key="1">
    <source>
        <dbReference type="EMBL" id="SJZ56240.1"/>
    </source>
</evidence>
<sequence length="624" mass="69911">MKFNVKPFRLPVFFDRLEKRQKILLAVVAALLVLDGAVIVVRLCLPDYSYAGFAVENSSYPVQHMVALNSSAGKTVLPASEYAFFRFTDAQRKQIAEFYEQNGTCSISVSAVVPAVSSRLYSSLMEKELPFYYGFLYASDFDKKGKFTAELKERNLSGTDLRQFVRQKKEGSASFDIGFALEKNLSVEALPAGFVIYASVPLKVTVVKAVSARVGFDYTQAVPYYGVPANGGVFGSASAVDFSGCSMVFPVQNSRYSVMPEIELAFFPEEKTALAENELSDKLNLNAGGEVLTVYRAHGVESVTIQSSSLRFPFSRFEISENAGSVSKLIMTSNPSRLVPEKSGEVLYPLRTDPGLLLRSKTASWRTQDYELYEWDRFSGILFFDTKNYDVQDDFFRRLAFYVEKIGYKGKILTDSELGDMHGYNAHDYSAESLASFFAVAERSGVQLNEKELLLCRILLANGLIERSEDGYRPLGGAIISISQDSSAWLRKSLCAHEIWHGLFFTDEDFRTMTAAVYYTIDEKSLDFIRGYWASQPGLGYDQSDIYLMHNEFMAYIMQQPLNSVASYFVHVANRGSVMKAMPDLCAYVRDTKGITFEDAAGIFDSYAADRWGLRCGRVFLVVR</sequence>
<keyword evidence="2" id="KW-1185">Reference proteome</keyword>
<reference evidence="1 2" key="1">
    <citation type="submission" date="2017-02" db="EMBL/GenBank/DDBJ databases">
        <authorList>
            <person name="Peterson S.W."/>
        </authorList>
    </citation>
    <scope>NUCLEOTIDE SEQUENCE [LARGE SCALE GENOMIC DNA]</scope>
    <source>
        <strain evidence="1 2">ATCC BAA-908</strain>
    </source>
</reference>
<dbReference type="Proteomes" id="UP000190423">
    <property type="component" value="Unassembled WGS sequence"/>
</dbReference>
<protein>
    <submittedName>
        <fullName evidence="1">Uncharacterized protein</fullName>
    </submittedName>
</protein>
<evidence type="ECO:0000313" key="2">
    <source>
        <dbReference type="Proteomes" id="UP000190423"/>
    </source>
</evidence>